<evidence type="ECO:0000313" key="3">
    <source>
        <dbReference type="Proteomes" id="UP001066276"/>
    </source>
</evidence>
<dbReference type="EMBL" id="JANPWB010000015">
    <property type="protein sequence ID" value="KAJ1091806.1"/>
    <property type="molecule type" value="Genomic_DNA"/>
</dbReference>
<gene>
    <name evidence="2" type="ORF">NDU88_004921</name>
</gene>
<proteinExistence type="predicted"/>
<evidence type="ECO:0000313" key="2">
    <source>
        <dbReference type="EMBL" id="KAJ1091806.1"/>
    </source>
</evidence>
<organism evidence="2 3">
    <name type="scientific">Pleurodeles waltl</name>
    <name type="common">Iberian ribbed newt</name>
    <dbReference type="NCBI Taxonomy" id="8319"/>
    <lineage>
        <taxon>Eukaryota</taxon>
        <taxon>Metazoa</taxon>
        <taxon>Chordata</taxon>
        <taxon>Craniata</taxon>
        <taxon>Vertebrata</taxon>
        <taxon>Euteleostomi</taxon>
        <taxon>Amphibia</taxon>
        <taxon>Batrachia</taxon>
        <taxon>Caudata</taxon>
        <taxon>Salamandroidea</taxon>
        <taxon>Salamandridae</taxon>
        <taxon>Pleurodelinae</taxon>
        <taxon>Pleurodeles</taxon>
    </lineage>
</organism>
<dbReference type="Proteomes" id="UP001066276">
    <property type="component" value="Chromosome 11"/>
</dbReference>
<dbReference type="AlphaFoldDB" id="A0AAV7LJK4"/>
<reference evidence="2" key="1">
    <citation type="journal article" date="2022" name="bioRxiv">
        <title>Sequencing and chromosome-scale assembly of the giantPleurodeles waltlgenome.</title>
        <authorList>
            <person name="Brown T."/>
            <person name="Elewa A."/>
            <person name="Iarovenko S."/>
            <person name="Subramanian E."/>
            <person name="Araus A.J."/>
            <person name="Petzold A."/>
            <person name="Susuki M."/>
            <person name="Suzuki K.-i.T."/>
            <person name="Hayashi T."/>
            <person name="Toyoda A."/>
            <person name="Oliveira C."/>
            <person name="Osipova E."/>
            <person name="Leigh N.D."/>
            <person name="Simon A."/>
            <person name="Yun M.H."/>
        </authorList>
    </citation>
    <scope>NUCLEOTIDE SEQUENCE</scope>
    <source>
        <strain evidence="2">20211129_DDA</strain>
        <tissue evidence="2">Liver</tissue>
    </source>
</reference>
<keyword evidence="3" id="KW-1185">Reference proteome</keyword>
<comment type="caution">
    <text evidence="2">The sequence shown here is derived from an EMBL/GenBank/DDBJ whole genome shotgun (WGS) entry which is preliminary data.</text>
</comment>
<protein>
    <submittedName>
        <fullName evidence="2">Uncharacterized protein</fullName>
    </submittedName>
</protein>
<name>A0AAV7LJK4_PLEWA</name>
<feature type="compositionally biased region" description="Basic and acidic residues" evidence="1">
    <location>
        <begin position="135"/>
        <end position="147"/>
    </location>
</feature>
<feature type="region of interest" description="Disordered" evidence="1">
    <location>
        <begin position="96"/>
        <end position="155"/>
    </location>
</feature>
<evidence type="ECO:0000256" key="1">
    <source>
        <dbReference type="SAM" id="MobiDB-lite"/>
    </source>
</evidence>
<sequence>MTTLPRCNYRRKLNRGQPRGRRTRVERLTISRGQPIQGDATLLLATQGPATAQLNMEIHGENQELDIEEIIKAAREAAATHSKDWILKQIRVDGASEVHAQEGPSDDRASVSTIDEEEPQNEAKKQQRNASRGAKKGDMKEASEHPEAGPSGLSK</sequence>
<accession>A0AAV7LJK4</accession>
<feature type="compositionally biased region" description="Basic and acidic residues" evidence="1">
    <location>
        <begin position="96"/>
        <end position="109"/>
    </location>
</feature>